<evidence type="ECO:0000256" key="6">
    <source>
        <dbReference type="SAM" id="SignalP"/>
    </source>
</evidence>
<dbReference type="PANTHER" id="PTHR11802">
    <property type="entry name" value="SERINE PROTEASE FAMILY S10 SERINE CARBOXYPEPTIDASE"/>
    <property type="match status" value="1"/>
</dbReference>
<sequence length="513" mass="54777">MHCWTLRVAAWSFAWLVLLPETVCATRHTFPSRAVTDSNLTYTKNSGICETTPGVGQISGYINIAGDASMWFWFFEARNSPETAPLTLWLNGGPGCSAMIGLFQENGPCTVKPDGITTTLNPYSWNNISNMIYIDQPIGAGFSFGNGTVTTTHDAAKTMWTAFQILFESPEFSGFQGRDLIFATESYGAHYGPAFITYFNAQNTLIDSGELTGQKIVFTSLMINDGKHDPLIQYKSYINFAMNAPGYGPLQGPATLAAMSVAFSQTNGCQAQLEACYAAGTKRADDALCAAANDLCASDVFFPAIRGRDSGDLRQASNTTDPFPPTYYKALLRTQAVLDAIGATSTYDACSDAVQAGFASSGEFGRTALPPLAALADARFPILIWVGDADIKANWLGVHEAMVSMSWYGNLTLNNTALTNWTLDGTPVASVKTVDSFTFSRVFGGGHNLPAYVPSTAFAFFSQVVRKASAGSGPSASSAPSPLPPSTPSSAAGGAHIGLWLHCTFWTLVAIFL</sequence>
<evidence type="ECO:0000256" key="4">
    <source>
        <dbReference type="ARBA" id="ARBA00022801"/>
    </source>
</evidence>
<organism evidence="7 8">
    <name type="scientific">Mycena belliarum</name>
    <dbReference type="NCBI Taxonomy" id="1033014"/>
    <lineage>
        <taxon>Eukaryota</taxon>
        <taxon>Fungi</taxon>
        <taxon>Dikarya</taxon>
        <taxon>Basidiomycota</taxon>
        <taxon>Agaricomycotina</taxon>
        <taxon>Agaricomycetes</taxon>
        <taxon>Agaricomycetidae</taxon>
        <taxon>Agaricales</taxon>
        <taxon>Marasmiineae</taxon>
        <taxon>Mycenaceae</taxon>
        <taxon>Mycena</taxon>
    </lineage>
</organism>
<comment type="similarity">
    <text evidence="1">Belongs to the peptidase S10 family.</text>
</comment>
<reference evidence="7" key="1">
    <citation type="submission" date="2023-03" db="EMBL/GenBank/DDBJ databases">
        <title>Massive genome expansion in bonnet fungi (Mycena s.s.) driven by repeated elements and novel gene families across ecological guilds.</title>
        <authorList>
            <consortium name="Lawrence Berkeley National Laboratory"/>
            <person name="Harder C.B."/>
            <person name="Miyauchi S."/>
            <person name="Viragh M."/>
            <person name="Kuo A."/>
            <person name="Thoen E."/>
            <person name="Andreopoulos B."/>
            <person name="Lu D."/>
            <person name="Skrede I."/>
            <person name="Drula E."/>
            <person name="Henrissat B."/>
            <person name="Morin E."/>
            <person name="Kohler A."/>
            <person name="Barry K."/>
            <person name="LaButti K."/>
            <person name="Morin E."/>
            <person name="Salamov A."/>
            <person name="Lipzen A."/>
            <person name="Mereny Z."/>
            <person name="Hegedus B."/>
            <person name="Baldrian P."/>
            <person name="Stursova M."/>
            <person name="Weitz H."/>
            <person name="Taylor A."/>
            <person name="Grigoriev I.V."/>
            <person name="Nagy L.G."/>
            <person name="Martin F."/>
            <person name="Kauserud H."/>
        </authorList>
    </citation>
    <scope>NUCLEOTIDE SEQUENCE</scope>
    <source>
        <strain evidence="7">CBHHK173m</strain>
    </source>
</reference>
<evidence type="ECO:0000256" key="2">
    <source>
        <dbReference type="ARBA" id="ARBA00022645"/>
    </source>
</evidence>
<name>A0AAD6XR77_9AGAR</name>
<evidence type="ECO:0000313" key="7">
    <source>
        <dbReference type="EMBL" id="KAJ7089254.1"/>
    </source>
</evidence>
<feature type="signal peptide" evidence="6">
    <location>
        <begin position="1"/>
        <end position="25"/>
    </location>
</feature>
<evidence type="ECO:0000313" key="8">
    <source>
        <dbReference type="Proteomes" id="UP001222325"/>
    </source>
</evidence>
<dbReference type="EMBL" id="JARJCN010000024">
    <property type="protein sequence ID" value="KAJ7089254.1"/>
    <property type="molecule type" value="Genomic_DNA"/>
</dbReference>
<dbReference type="PANTHER" id="PTHR11802:SF64">
    <property type="entry name" value="CARBOXYPEPTIDASE"/>
    <property type="match status" value="1"/>
</dbReference>
<evidence type="ECO:0000256" key="3">
    <source>
        <dbReference type="ARBA" id="ARBA00022670"/>
    </source>
</evidence>
<evidence type="ECO:0000256" key="1">
    <source>
        <dbReference type="ARBA" id="ARBA00009431"/>
    </source>
</evidence>
<dbReference type="Proteomes" id="UP001222325">
    <property type="component" value="Unassembled WGS sequence"/>
</dbReference>
<dbReference type="PRINTS" id="PR00724">
    <property type="entry name" value="CRBOXYPTASEC"/>
</dbReference>
<keyword evidence="5" id="KW-0325">Glycoprotein</keyword>
<dbReference type="InterPro" id="IPR029058">
    <property type="entry name" value="AB_hydrolase_fold"/>
</dbReference>
<keyword evidence="4" id="KW-0378">Hydrolase</keyword>
<accession>A0AAD6XR77</accession>
<keyword evidence="3" id="KW-0645">Protease</keyword>
<dbReference type="Gene3D" id="1.10.287.410">
    <property type="match status" value="1"/>
</dbReference>
<evidence type="ECO:0000256" key="5">
    <source>
        <dbReference type="ARBA" id="ARBA00023180"/>
    </source>
</evidence>
<gene>
    <name evidence="7" type="ORF">B0H15DRAFT_780054</name>
</gene>
<keyword evidence="8" id="KW-1185">Reference proteome</keyword>
<dbReference type="SUPFAM" id="SSF53474">
    <property type="entry name" value="alpha/beta-Hydrolases"/>
    <property type="match status" value="1"/>
</dbReference>
<feature type="chain" id="PRO_5042088930" evidence="6">
    <location>
        <begin position="26"/>
        <end position="513"/>
    </location>
</feature>
<dbReference type="AlphaFoldDB" id="A0AAD6XR77"/>
<dbReference type="GO" id="GO:0000324">
    <property type="term" value="C:fungal-type vacuole"/>
    <property type="evidence" value="ECO:0007669"/>
    <property type="project" value="TreeGrafter"/>
</dbReference>
<proteinExistence type="inferred from homology"/>
<dbReference type="GO" id="GO:0004185">
    <property type="term" value="F:serine-type carboxypeptidase activity"/>
    <property type="evidence" value="ECO:0007669"/>
    <property type="project" value="InterPro"/>
</dbReference>
<protein>
    <submittedName>
        <fullName evidence="7">Alpha/beta-hydrolase</fullName>
    </submittedName>
</protein>
<keyword evidence="2" id="KW-0121">Carboxypeptidase</keyword>
<dbReference type="Gene3D" id="3.40.50.1820">
    <property type="entry name" value="alpha/beta hydrolase"/>
    <property type="match status" value="1"/>
</dbReference>
<dbReference type="Pfam" id="PF00450">
    <property type="entry name" value="Peptidase_S10"/>
    <property type="match status" value="1"/>
</dbReference>
<dbReference type="InterPro" id="IPR001563">
    <property type="entry name" value="Peptidase_S10"/>
</dbReference>
<comment type="caution">
    <text evidence="7">The sequence shown here is derived from an EMBL/GenBank/DDBJ whole genome shotgun (WGS) entry which is preliminary data.</text>
</comment>
<dbReference type="GO" id="GO:0006508">
    <property type="term" value="P:proteolysis"/>
    <property type="evidence" value="ECO:0007669"/>
    <property type="project" value="UniProtKB-KW"/>
</dbReference>
<keyword evidence="6" id="KW-0732">Signal</keyword>